<dbReference type="NCBIfam" id="TIGR02031">
    <property type="entry name" value="BchD-ChlD"/>
    <property type="match status" value="1"/>
</dbReference>
<dbReference type="InterPro" id="IPR002035">
    <property type="entry name" value="VWF_A"/>
</dbReference>
<name>A0AAV9I9L2_9RHOD</name>
<keyword evidence="7 9" id="KW-0149">Chlorophyll biosynthesis</keyword>
<evidence type="ECO:0000256" key="1">
    <source>
        <dbReference type="ARBA" id="ARBA00005173"/>
    </source>
</evidence>
<dbReference type="PROSITE" id="PS50234">
    <property type="entry name" value="VWFA"/>
    <property type="match status" value="1"/>
</dbReference>
<feature type="region of interest" description="Disordered" evidence="10">
    <location>
        <begin position="388"/>
        <end position="430"/>
    </location>
</feature>
<dbReference type="SMART" id="SM00382">
    <property type="entry name" value="AAA"/>
    <property type="match status" value="1"/>
</dbReference>
<keyword evidence="4 9" id="KW-0436">Ligase</keyword>
<comment type="catalytic activity">
    <reaction evidence="8 9">
        <text>protoporphyrin IX + Mg(2+) + ATP + H2O = Mg-protoporphyrin IX + ADP + phosphate + 3 H(+)</text>
        <dbReference type="Rhea" id="RHEA:13961"/>
        <dbReference type="ChEBI" id="CHEBI:15377"/>
        <dbReference type="ChEBI" id="CHEBI:15378"/>
        <dbReference type="ChEBI" id="CHEBI:18420"/>
        <dbReference type="ChEBI" id="CHEBI:30616"/>
        <dbReference type="ChEBI" id="CHEBI:43474"/>
        <dbReference type="ChEBI" id="CHEBI:57306"/>
        <dbReference type="ChEBI" id="CHEBI:60492"/>
        <dbReference type="ChEBI" id="CHEBI:456216"/>
        <dbReference type="EC" id="6.6.1.1"/>
    </reaction>
</comment>
<dbReference type="Pfam" id="PF01078">
    <property type="entry name" value="Mg_chelatase"/>
    <property type="match status" value="1"/>
</dbReference>
<evidence type="ECO:0000256" key="7">
    <source>
        <dbReference type="ARBA" id="ARBA00023171"/>
    </source>
</evidence>
<proteinExistence type="inferred from homology"/>
<evidence type="ECO:0000256" key="10">
    <source>
        <dbReference type="SAM" id="MobiDB-lite"/>
    </source>
</evidence>
<dbReference type="GO" id="GO:0009507">
    <property type="term" value="C:chloroplast"/>
    <property type="evidence" value="ECO:0007669"/>
    <property type="project" value="UniProtKB-SubCell"/>
</dbReference>
<evidence type="ECO:0000256" key="6">
    <source>
        <dbReference type="ARBA" id="ARBA00022840"/>
    </source>
</evidence>
<dbReference type="PANTHER" id="PTHR43473">
    <property type="entry name" value="MAGNESIUM-CHELATASE SUBUNIT CHLD, CHLOROPLASTIC"/>
    <property type="match status" value="1"/>
</dbReference>
<evidence type="ECO:0000259" key="11">
    <source>
        <dbReference type="PROSITE" id="PS50234"/>
    </source>
</evidence>
<comment type="caution">
    <text evidence="12">The sequence shown here is derived from an EMBL/GenBank/DDBJ whole genome shotgun (WGS) entry which is preliminary data.</text>
</comment>
<sequence length="736" mass="80796">MRIAFTTSSPCLKYACKECTRRNSSRKELAKSFWLPQKWKTKAIPRVAWKTPKFLAMTLSDKDGDPRTMENLQGKKEEDSYDNFPLAAVVGQDAVKMALLLAAVNKNLRGVILCGKRGTGKSIMARAIHALLPPIEVKKGSFCNLPPESNTDDVVVMKPPFVQIPLNITEDRLLGSVDIEESLSKGEPVFQPGILAKANRGVLYVDELNLLDDSVVNILLGVLADGQAVVEREGFSVVYPCEPMFIATYNLEEGEIRPHVLDRFAISLSVDNEPLTQDQRIEAVNMSNLFADKRRDLIGQFYEETQEMASRIIFSREFLKDVVITKEQIEYLCTEASRGQCIGHRGEVFAVEAAKASAALDNRDYVSEEDLRTAVKLVLVPRSMAVLNSEQQPPPPATEPNSPPPPPSSSSDKEEQETKTEEQEETNAMVPEEFLFDPEGGIVDPNLLQFASKQRSGRSGKRGKIYSFDRGRYIKPVLPRGDTWRIALDATLRAAAPLQKMRRERHMDGNSSNDRRVYVKNQDIRIKKMSKKAGTLVIFLVDASGSMALNRMNAAKGAAIRLLSSAYESRDKISLISFQGESAQVLLPPTRSVAMAKRRMETMPCGGGSPLAHGLLLASKVGIQALNSGDVGQAIIVLISDGRANIPLSQSLGETCDVKKSKSELKQEVLDMAKKIGALSKIKLLCIDTENKFVSTGIAKEIANAANGTYNYLPKATDSAVASLAGQAISSIKSSF</sequence>
<dbReference type="EMBL" id="JANCYU010000021">
    <property type="protein sequence ID" value="KAK4524043.1"/>
    <property type="molecule type" value="Genomic_DNA"/>
</dbReference>
<gene>
    <name evidence="12" type="ORF">GAYE_SCF01G1942</name>
</gene>
<evidence type="ECO:0000256" key="5">
    <source>
        <dbReference type="ARBA" id="ARBA00022741"/>
    </source>
</evidence>
<dbReference type="GO" id="GO:0005524">
    <property type="term" value="F:ATP binding"/>
    <property type="evidence" value="ECO:0007669"/>
    <property type="project" value="UniProtKB-UniRule"/>
</dbReference>
<dbReference type="Pfam" id="PF17863">
    <property type="entry name" value="AAA_lid_2"/>
    <property type="match status" value="1"/>
</dbReference>
<evidence type="ECO:0000313" key="12">
    <source>
        <dbReference type="EMBL" id="KAK4524043.1"/>
    </source>
</evidence>
<dbReference type="InterPro" id="IPR011776">
    <property type="entry name" value="Mg_chelatase_ATPase-dsu"/>
</dbReference>
<keyword evidence="9" id="KW-0150">Chloroplast</keyword>
<comment type="subcellular location">
    <subcellularLocation>
        <location evidence="9">Plastid</location>
        <location evidence="9">Chloroplast</location>
    </subcellularLocation>
</comment>
<dbReference type="InterPro" id="IPR041702">
    <property type="entry name" value="BchD/ChlD_VWA"/>
</dbReference>
<keyword evidence="13" id="KW-1185">Reference proteome</keyword>
<dbReference type="SUPFAM" id="SSF52540">
    <property type="entry name" value="P-loop containing nucleoside triphosphate hydrolases"/>
    <property type="match status" value="1"/>
</dbReference>
<evidence type="ECO:0000313" key="13">
    <source>
        <dbReference type="Proteomes" id="UP001300502"/>
    </source>
</evidence>
<dbReference type="GO" id="GO:0015979">
    <property type="term" value="P:photosynthesis"/>
    <property type="evidence" value="ECO:0007669"/>
    <property type="project" value="UniProtKB-UniRule"/>
</dbReference>
<dbReference type="InterPro" id="IPR036465">
    <property type="entry name" value="vWFA_dom_sf"/>
</dbReference>
<keyword evidence="9" id="KW-0934">Plastid</keyword>
<comment type="pathway">
    <text evidence="1 9">Porphyrin-containing compound metabolism; chlorophyll biosynthesis.</text>
</comment>
<dbReference type="CDD" id="cd00009">
    <property type="entry name" value="AAA"/>
    <property type="match status" value="1"/>
</dbReference>
<evidence type="ECO:0000256" key="3">
    <source>
        <dbReference type="ARBA" id="ARBA00022531"/>
    </source>
</evidence>
<feature type="compositionally biased region" description="Pro residues" evidence="10">
    <location>
        <begin position="392"/>
        <end position="408"/>
    </location>
</feature>
<reference evidence="12 13" key="1">
    <citation type="submission" date="2022-07" db="EMBL/GenBank/DDBJ databases">
        <title>Genome-wide signatures of adaptation to extreme environments.</title>
        <authorList>
            <person name="Cho C.H."/>
            <person name="Yoon H.S."/>
        </authorList>
    </citation>
    <scope>NUCLEOTIDE SEQUENCE [LARGE SCALE GENOMIC DNA]</scope>
    <source>
        <strain evidence="12 13">108.79 E11</strain>
    </source>
</reference>
<dbReference type="Gene3D" id="1.10.8.80">
    <property type="entry name" value="Magnesium chelatase subunit I, C-Terminal domain"/>
    <property type="match status" value="1"/>
</dbReference>
<dbReference type="InterPro" id="IPR041628">
    <property type="entry name" value="ChlI/MoxR_AAA_lid"/>
</dbReference>
<dbReference type="Proteomes" id="UP001300502">
    <property type="component" value="Unassembled WGS sequence"/>
</dbReference>
<dbReference type="GO" id="GO:0016851">
    <property type="term" value="F:magnesium chelatase activity"/>
    <property type="evidence" value="ECO:0007669"/>
    <property type="project" value="UniProtKB-UniRule"/>
</dbReference>
<keyword evidence="3 9" id="KW-0602">Photosynthesis</keyword>
<keyword evidence="5 9" id="KW-0547">Nucleotide-binding</keyword>
<accession>A0AAV9I9L2</accession>
<dbReference type="InterPro" id="IPR000523">
    <property type="entry name" value="Mg_chelatse_chII-like_cat_dom"/>
</dbReference>
<dbReference type="SMART" id="SM00327">
    <property type="entry name" value="VWA"/>
    <property type="match status" value="1"/>
</dbReference>
<dbReference type="GO" id="GO:0015995">
    <property type="term" value="P:chlorophyll biosynthetic process"/>
    <property type="evidence" value="ECO:0007669"/>
    <property type="project" value="UniProtKB-KW"/>
</dbReference>
<organism evidence="12 13">
    <name type="scientific">Galdieria yellowstonensis</name>
    <dbReference type="NCBI Taxonomy" id="3028027"/>
    <lineage>
        <taxon>Eukaryota</taxon>
        <taxon>Rhodophyta</taxon>
        <taxon>Bangiophyceae</taxon>
        <taxon>Galdieriales</taxon>
        <taxon>Galdieriaceae</taxon>
        <taxon>Galdieria</taxon>
    </lineage>
</organism>
<evidence type="ECO:0000256" key="9">
    <source>
        <dbReference type="RuleBase" id="RU362087"/>
    </source>
</evidence>
<feature type="compositionally biased region" description="Basic and acidic residues" evidence="10">
    <location>
        <begin position="411"/>
        <end position="421"/>
    </location>
</feature>
<dbReference type="Gene3D" id="3.40.50.410">
    <property type="entry name" value="von Willebrand factor, type A domain"/>
    <property type="match status" value="1"/>
</dbReference>
<evidence type="ECO:0000256" key="8">
    <source>
        <dbReference type="ARBA" id="ARBA00048693"/>
    </source>
</evidence>
<dbReference type="Gene3D" id="3.40.50.300">
    <property type="entry name" value="P-loop containing nucleotide triphosphate hydrolases"/>
    <property type="match status" value="1"/>
</dbReference>
<dbReference type="AlphaFoldDB" id="A0AAV9I9L2"/>
<dbReference type="InterPro" id="IPR027417">
    <property type="entry name" value="P-loop_NTPase"/>
</dbReference>
<dbReference type="Pfam" id="PF13519">
    <property type="entry name" value="VWA_2"/>
    <property type="match status" value="1"/>
</dbReference>
<comment type="function">
    <text evidence="9">Involved in chlorophyll biosynthesis. Catalyzes the insertion of magnesium ion into protoporphyrin IX to yield Mg-protoporphyrin IX.</text>
</comment>
<evidence type="ECO:0000256" key="4">
    <source>
        <dbReference type="ARBA" id="ARBA00022598"/>
    </source>
</evidence>
<dbReference type="EC" id="6.6.1.1" evidence="9"/>
<evidence type="ECO:0000256" key="2">
    <source>
        <dbReference type="ARBA" id="ARBA00005799"/>
    </source>
</evidence>
<dbReference type="CDD" id="cd01451">
    <property type="entry name" value="vWA_Magnesium_chelatase"/>
    <property type="match status" value="1"/>
</dbReference>
<dbReference type="InterPro" id="IPR003593">
    <property type="entry name" value="AAA+_ATPase"/>
</dbReference>
<keyword evidence="6 9" id="KW-0067">ATP-binding</keyword>
<comment type="similarity">
    <text evidence="2 9">Belongs to the Mg-chelatase subunits D/I family.</text>
</comment>
<protein>
    <recommendedName>
        <fullName evidence="9">Mg-protoporphyrin IX chelatase</fullName>
        <ecNumber evidence="9">6.6.1.1</ecNumber>
    </recommendedName>
</protein>
<dbReference type="PANTHER" id="PTHR43473:SF2">
    <property type="entry name" value="MAGNESIUM-CHELATASE SUBUNIT CHLD, CHLOROPLASTIC"/>
    <property type="match status" value="1"/>
</dbReference>
<feature type="domain" description="VWFA" evidence="11">
    <location>
        <begin position="536"/>
        <end position="732"/>
    </location>
</feature>
<dbReference type="SUPFAM" id="SSF53300">
    <property type="entry name" value="vWA-like"/>
    <property type="match status" value="1"/>
</dbReference>